<dbReference type="AlphaFoldDB" id="A0ABD4KG22"/>
<evidence type="ECO:0000313" key="2">
    <source>
        <dbReference type="EMBL" id="MBF4180589.1"/>
    </source>
</evidence>
<dbReference type="RefSeq" id="WP_194514398.1">
    <property type="nucleotide sequence ID" value="NZ_JADIXP010000022.1"/>
</dbReference>
<name>A0ABD4KG22_9ENTR</name>
<feature type="region of interest" description="Disordered" evidence="1">
    <location>
        <begin position="138"/>
        <end position="157"/>
    </location>
</feature>
<feature type="compositionally biased region" description="Low complexity" evidence="1">
    <location>
        <begin position="141"/>
        <end position="150"/>
    </location>
</feature>
<evidence type="ECO:0000256" key="1">
    <source>
        <dbReference type="SAM" id="MobiDB-lite"/>
    </source>
</evidence>
<organism evidence="2 3">
    <name type="scientific">Lelliottia nimipressuralis</name>
    <dbReference type="NCBI Taxonomy" id="69220"/>
    <lineage>
        <taxon>Bacteria</taxon>
        <taxon>Pseudomonadati</taxon>
        <taxon>Pseudomonadota</taxon>
        <taxon>Gammaproteobacteria</taxon>
        <taxon>Enterobacterales</taxon>
        <taxon>Enterobacteriaceae</taxon>
        <taxon>Lelliottia</taxon>
    </lineage>
</organism>
<reference evidence="2 3" key="1">
    <citation type="submission" date="2020-11" db="EMBL/GenBank/DDBJ databases">
        <title>Identification of Lelliottia nimipressuralis from Wound Infection by Whole Genome-Based Bacterial Identification.</title>
        <authorList>
            <person name="Navarathna D.H."/>
            <person name="Choi H."/>
            <person name="Jinadatha C."/>
            <person name="Chatterjee P."/>
            <person name="Hwang M."/>
        </authorList>
    </citation>
    <scope>NUCLEOTIDE SEQUENCE [LARGE SCALE GENOMIC DNA]</scope>
    <source>
        <strain evidence="2 3">DN2020</strain>
    </source>
</reference>
<sequence>MNINQQFDQLFAQYNQRASEILSSSSTAGTTAENDPIKFEWARQEGYQPEFDPNANQMIWTKPPEPHYNVPDLMKFRGSMSPETMAKTYPMFGLKTEHLDDSLKDIYQNVLDGKITQQYGEELVYQFMTDAYKEAKKLGKPKGAGAKSSSYQQTAENAMKGNKIVEIKK</sequence>
<dbReference type="EMBL" id="JADIXP010000022">
    <property type="protein sequence ID" value="MBF4180589.1"/>
    <property type="molecule type" value="Genomic_DNA"/>
</dbReference>
<dbReference type="Proteomes" id="UP000628560">
    <property type="component" value="Unassembled WGS sequence"/>
</dbReference>
<accession>A0ABD4KG22</accession>
<proteinExistence type="predicted"/>
<comment type="caution">
    <text evidence="2">The sequence shown here is derived from an EMBL/GenBank/DDBJ whole genome shotgun (WGS) entry which is preliminary data.</text>
</comment>
<gene>
    <name evidence="2" type="ORF">ISP11_22280</name>
</gene>
<protein>
    <submittedName>
        <fullName evidence="2">Uncharacterized protein</fullName>
    </submittedName>
</protein>
<evidence type="ECO:0000313" key="3">
    <source>
        <dbReference type="Proteomes" id="UP000628560"/>
    </source>
</evidence>